<name>E6TR41_EVAC2</name>
<dbReference type="InterPro" id="IPR029035">
    <property type="entry name" value="DHS-like_NAD/FAD-binding_dom"/>
</dbReference>
<organism evidence="1 2">
    <name type="scientific">Evansella cellulosilytica (strain ATCC 21833 / DSM 2522 / FERM P-1141 / JCM 9156 / N-4)</name>
    <name type="common">Bacillus cellulosilyticus</name>
    <dbReference type="NCBI Taxonomy" id="649639"/>
    <lineage>
        <taxon>Bacteria</taxon>
        <taxon>Bacillati</taxon>
        <taxon>Bacillota</taxon>
        <taxon>Bacilli</taxon>
        <taxon>Bacillales</taxon>
        <taxon>Bacillaceae</taxon>
        <taxon>Evansella</taxon>
    </lineage>
</organism>
<dbReference type="SUPFAM" id="SSF52467">
    <property type="entry name" value="DHS-like NAD/FAD-binding domain"/>
    <property type="match status" value="1"/>
</dbReference>
<dbReference type="AlphaFoldDB" id="E6TR41"/>
<keyword evidence="2" id="KW-1185">Reference proteome</keyword>
<reference evidence="1" key="1">
    <citation type="submission" date="2010-12" db="EMBL/GenBank/DDBJ databases">
        <title>Complete sequence of Bacillus cellulosilyticus DSM 2522.</title>
        <authorList>
            <consortium name="US DOE Joint Genome Institute"/>
            <person name="Lucas S."/>
            <person name="Copeland A."/>
            <person name="Lapidus A."/>
            <person name="Cheng J.-F."/>
            <person name="Bruce D."/>
            <person name="Goodwin L."/>
            <person name="Pitluck S."/>
            <person name="Chertkov O."/>
            <person name="Detter J.C."/>
            <person name="Han C."/>
            <person name="Tapia R."/>
            <person name="Land M."/>
            <person name="Hauser L."/>
            <person name="Jeffries C."/>
            <person name="Kyrpides N."/>
            <person name="Ivanova N."/>
            <person name="Mikhailova N."/>
            <person name="Brumm P."/>
            <person name="Mead D."/>
            <person name="Woyke T."/>
        </authorList>
    </citation>
    <scope>NUCLEOTIDE SEQUENCE [LARGE SCALE GENOMIC DNA]</scope>
    <source>
        <strain evidence="1">DSM 2522</strain>
    </source>
</reference>
<dbReference type="Proteomes" id="UP000001401">
    <property type="component" value="Chromosome"/>
</dbReference>
<gene>
    <name evidence="1" type="ordered locus">Bcell_1149</name>
</gene>
<accession>E6TR41</accession>
<dbReference type="KEGG" id="bco:Bcell_1149"/>
<evidence type="ECO:0000313" key="2">
    <source>
        <dbReference type="Proteomes" id="UP000001401"/>
    </source>
</evidence>
<sequence length="415" mass="48372">MSLENLMKSVASDLQLSDEDAFFLIENMINCIGREQFTKRLLIENLTDEQILVIINYMEHEKIITTEVSYECPVFNESSETIPSANKCEFCEGNLMGDIDHEVEFIYHLKDNAYKDVLKWLKEKEEERYFKHEFLDNLKRLKEASNRIIPFIGAGLSLPFGIPNWRGLIERLSPSFEKNYQNEMFDDLMDSGDFMEALELIKDKSYLITGEKQLQTKVVEIIKNTQLSYVEEREHNYSDIVKLESNFYLTTNYDLILSKYLSKFNEYTSAMNFNEFDDSQELHIGSNQVLHLHGNIKQKESMVVSKKSYEKFYSDNDNNFRFVSLIGSKPLLFLGFSFNDAFFEDLYNKIYNVISGNHYIVVANPNFDTARELAKKNLKVIGLNIKKNKNDGTDSQDYVKALKVLIRYLTNDNGT</sequence>
<dbReference type="HOGENOM" id="CLU_056496_0_0_9"/>
<dbReference type="eggNOG" id="COG0457">
    <property type="taxonomic scope" value="Bacteria"/>
</dbReference>
<dbReference type="Pfam" id="PF13289">
    <property type="entry name" value="SIR2_2"/>
    <property type="match status" value="1"/>
</dbReference>
<dbReference type="STRING" id="649639.Bcell_1149"/>
<dbReference type="EMBL" id="CP002394">
    <property type="protein sequence ID" value="ADU29417.1"/>
    <property type="molecule type" value="Genomic_DNA"/>
</dbReference>
<proteinExistence type="predicted"/>
<evidence type="ECO:0000313" key="1">
    <source>
        <dbReference type="EMBL" id="ADU29417.1"/>
    </source>
</evidence>
<protein>
    <submittedName>
        <fullName evidence="1">Uncharacterized protein</fullName>
    </submittedName>
</protein>